<feature type="domain" description="SHSP" evidence="4">
    <location>
        <begin position="29"/>
        <end position="141"/>
    </location>
</feature>
<feature type="region of interest" description="Disordered" evidence="3">
    <location>
        <begin position="1"/>
        <end position="30"/>
    </location>
</feature>
<dbReference type="Proteomes" id="UP000176650">
    <property type="component" value="Unassembled WGS sequence"/>
</dbReference>
<reference evidence="5 6" key="1">
    <citation type="journal article" date="2016" name="Nat. Commun.">
        <title>Thousands of microbial genomes shed light on interconnected biogeochemical processes in an aquifer system.</title>
        <authorList>
            <person name="Anantharaman K."/>
            <person name="Brown C.T."/>
            <person name="Hug L.A."/>
            <person name="Sharon I."/>
            <person name="Castelle C.J."/>
            <person name="Probst A.J."/>
            <person name="Thomas B.C."/>
            <person name="Singh A."/>
            <person name="Wilkins M.J."/>
            <person name="Karaoz U."/>
            <person name="Brodie E.L."/>
            <person name="Williams K.H."/>
            <person name="Hubbard S.S."/>
            <person name="Banfield J.F."/>
        </authorList>
    </citation>
    <scope>NUCLEOTIDE SEQUENCE [LARGE SCALE GENOMIC DNA]</scope>
</reference>
<sequence length="141" mass="15560">METESFFDKLAGAQADPVPQKQGKSKEWLSESEGQLPLDVYQTTTDVVIKSTVAGVRASDIDVSVTNDILTIKGVRVKDEEVNRSDYYYQECYWGPFSRSVILPASVKTDQIKASLKNGVLTVRLPKLEKSATQKVSITSA</sequence>
<dbReference type="InterPro" id="IPR031107">
    <property type="entry name" value="Small_HSP"/>
</dbReference>
<dbReference type="SUPFAM" id="SSF49764">
    <property type="entry name" value="HSP20-like chaperones"/>
    <property type="match status" value="1"/>
</dbReference>
<evidence type="ECO:0000256" key="2">
    <source>
        <dbReference type="RuleBase" id="RU003616"/>
    </source>
</evidence>
<gene>
    <name evidence="5" type="ORF">A2988_03345</name>
</gene>
<dbReference type="PROSITE" id="PS01031">
    <property type="entry name" value="SHSP"/>
    <property type="match status" value="1"/>
</dbReference>
<name>A0A1F5BV82_9BACT</name>
<evidence type="ECO:0000256" key="1">
    <source>
        <dbReference type="PROSITE-ProRule" id="PRU00285"/>
    </source>
</evidence>
<dbReference type="STRING" id="1797298.A2988_03345"/>
<evidence type="ECO:0000256" key="3">
    <source>
        <dbReference type="SAM" id="MobiDB-lite"/>
    </source>
</evidence>
<evidence type="ECO:0000259" key="4">
    <source>
        <dbReference type="PROSITE" id="PS01031"/>
    </source>
</evidence>
<organism evidence="5 6">
    <name type="scientific">Candidatus Azambacteria bacterium RIFCSPLOWO2_01_FULL_46_25</name>
    <dbReference type="NCBI Taxonomy" id="1797298"/>
    <lineage>
        <taxon>Bacteria</taxon>
        <taxon>Candidatus Azamiibacteriota</taxon>
    </lineage>
</organism>
<dbReference type="InterPro" id="IPR008978">
    <property type="entry name" value="HSP20-like_chaperone"/>
</dbReference>
<dbReference type="Pfam" id="PF00011">
    <property type="entry name" value="HSP20"/>
    <property type="match status" value="1"/>
</dbReference>
<evidence type="ECO:0000313" key="6">
    <source>
        <dbReference type="Proteomes" id="UP000176650"/>
    </source>
</evidence>
<dbReference type="AlphaFoldDB" id="A0A1F5BV82"/>
<proteinExistence type="inferred from homology"/>
<protein>
    <recommendedName>
        <fullName evidence="4">SHSP domain-containing protein</fullName>
    </recommendedName>
</protein>
<dbReference type="PANTHER" id="PTHR11527">
    <property type="entry name" value="HEAT-SHOCK PROTEIN 20 FAMILY MEMBER"/>
    <property type="match status" value="1"/>
</dbReference>
<accession>A0A1F5BV82</accession>
<evidence type="ECO:0000313" key="5">
    <source>
        <dbReference type="EMBL" id="OGD34522.1"/>
    </source>
</evidence>
<dbReference type="InterPro" id="IPR002068">
    <property type="entry name" value="A-crystallin/Hsp20_dom"/>
</dbReference>
<comment type="caution">
    <text evidence="5">The sequence shown here is derived from an EMBL/GenBank/DDBJ whole genome shotgun (WGS) entry which is preliminary data.</text>
</comment>
<dbReference type="EMBL" id="MEYS01000001">
    <property type="protein sequence ID" value="OGD34522.1"/>
    <property type="molecule type" value="Genomic_DNA"/>
</dbReference>
<dbReference type="CDD" id="cd06464">
    <property type="entry name" value="ACD_sHsps-like"/>
    <property type="match status" value="1"/>
</dbReference>
<dbReference type="Gene3D" id="2.60.40.790">
    <property type="match status" value="1"/>
</dbReference>
<comment type="similarity">
    <text evidence="1 2">Belongs to the small heat shock protein (HSP20) family.</text>
</comment>